<name>A0A0F6TNU0_9GAMM</name>
<evidence type="ECO:0000313" key="10">
    <source>
        <dbReference type="Proteomes" id="UP000034071"/>
    </source>
</evidence>
<feature type="domain" description="Endoribonuclease YicC-like N-terminal" evidence="7">
    <location>
        <begin position="2"/>
        <end position="154"/>
    </location>
</feature>
<evidence type="ECO:0000256" key="1">
    <source>
        <dbReference type="ARBA" id="ARBA00001968"/>
    </source>
</evidence>
<dbReference type="InterPro" id="IPR013551">
    <property type="entry name" value="YicC-like_C"/>
</dbReference>
<dbReference type="KEGG" id="kge:TQ33_0162"/>
<dbReference type="GO" id="GO:0004521">
    <property type="term" value="F:RNA endonuclease activity"/>
    <property type="evidence" value="ECO:0007669"/>
    <property type="project" value="InterPro"/>
</dbReference>
<dbReference type="PATRIC" id="fig|914150.5.peg.165"/>
<dbReference type="RefSeq" id="WP_046560377.1">
    <property type="nucleotide sequence ID" value="NZ_CP010975.1"/>
</dbReference>
<dbReference type="OrthoDB" id="9771229at2"/>
<keyword evidence="3" id="KW-0255">Endonuclease</keyword>
<dbReference type="STRING" id="914150.TQ33_0162"/>
<sequence>MLKSMTAFARQQFAAEWGNVTWEIKSVNQRFLEPNFRMPESFRHLEFELRNVLRKRLNRGKLDCTLRIEMNPKHAGRMKLDQEMAQQLLTAHEELQVLAQDNQSADLVQLMRWPGLLQQEEADTDTMEKDVKQAFSQAVEQLIEVRQREGEALSEIIEQRLKGISSEVAKVGEQMPAVIKWQRERVTNRFEEAKVELDKDRLEQEMVFLAQKLDVAEELDRLNTHVTECLRLLKDKGPVGRRLDFLMQEFNREANTLGSKSINADITNSSVEIKVLIEQMREQVQNIE</sequence>
<dbReference type="PANTHER" id="PTHR30636:SF3">
    <property type="entry name" value="UPF0701 PROTEIN YICC"/>
    <property type="match status" value="1"/>
</dbReference>
<evidence type="ECO:0000256" key="6">
    <source>
        <dbReference type="SAM" id="Coils"/>
    </source>
</evidence>
<accession>A0A0F6TNU0</accession>
<reference evidence="9 10" key="1">
    <citation type="submission" date="2015-02" db="EMBL/GenBank/DDBJ databases">
        <title>Complete genome sequence of Kangiella geojedonensis strain YCS-5T.</title>
        <authorList>
            <person name="Kim K.M."/>
        </authorList>
    </citation>
    <scope>NUCLEOTIDE SEQUENCE [LARGE SCALE GENOMIC DNA]</scope>
    <source>
        <strain evidence="9 10">YCS-5</strain>
    </source>
</reference>
<evidence type="ECO:0000256" key="2">
    <source>
        <dbReference type="ARBA" id="ARBA00022722"/>
    </source>
</evidence>
<keyword evidence="2" id="KW-0540">Nuclease</keyword>
<gene>
    <name evidence="9" type="ORF">TQ33_0162</name>
</gene>
<feature type="domain" description="Endoribonuclease YicC-like C-terminal" evidence="8">
    <location>
        <begin position="173"/>
        <end position="288"/>
    </location>
</feature>
<dbReference type="Pfam" id="PF03755">
    <property type="entry name" value="YicC-like_N"/>
    <property type="match status" value="1"/>
</dbReference>
<dbReference type="PANTHER" id="PTHR30636">
    <property type="entry name" value="UPF0701 PROTEIN YICC"/>
    <property type="match status" value="1"/>
</dbReference>
<feature type="coiled-coil region" evidence="6">
    <location>
        <begin position="183"/>
        <end position="219"/>
    </location>
</feature>
<proteinExistence type="inferred from homology"/>
<dbReference type="EMBL" id="CP010975">
    <property type="protein sequence ID" value="AKE51154.1"/>
    <property type="molecule type" value="Genomic_DNA"/>
</dbReference>
<keyword evidence="6" id="KW-0175">Coiled coil</keyword>
<organism evidence="9 10">
    <name type="scientific">Kangiella geojedonensis</name>
    <dbReference type="NCBI Taxonomy" id="914150"/>
    <lineage>
        <taxon>Bacteria</taxon>
        <taxon>Pseudomonadati</taxon>
        <taxon>Pseudomonadota</taxon>
        <taxon>Gammaproteobacteria</taxon>
        <taxon>Kangiellales</taxon>
        <taxon>Kangiellaceae</taxon>
        <taxon>Kangiella</taxon>
    </lineage>
</organism>
<evidence type="ECO:0000313" key="9">
    <source>
        <dbReference type="EMBL" id="AKE51154.1"/>
    </source>
</evidence>
<evidence type="ECO:0000256" key="4">
    <source>
        <dbReference type="ARBA" id="ARBA00022801"/>
    </source>
</evidence>
<dbReference type="InterPro" id="IPR013527">
    <property type="entry name" value="YicC-like_N"/>
</dbReference>
<evidence type="ECO:0000256" key="5">
    <source>
        <dbReference type="ARBA" id="ARBA00035648"/>
    </source>
</evidence>
<evidence type="ECO:0000259" key="8">
    <source>
        <dbReference type="Pfam" id="PF08340"/>
    </source>
</evidence>
<keyword evidence="10" id="KW-1185">Reference proteome</keyword>
<dbReference type="AlphaFoldDB" id="A0A0F6TNU0"/>
<comment type="cofactor">
    <cofactor evidence="1">
        <name>a divalent metal cation</name>
        <dbReference type="ChEBI" id="CHEBI:60240"/>
    </cofactor>
</comment>
<comment type="similarity">
    <text evidence="5">Belongs to the YicC/YloC family.</text>
</comment>
<dbReference type="HOGENOM" id="CLU_076609_0_0_6"/>
<keyword evidence="4" id="KW-0378">Hydrolase</keyword>
<dbReference type="NCBIfam" id="TIGR00255">
    <property type="entry name" value="YicC/YloC family endoribonuclease"/>
    <property type="match status" value="1"/>
</dbReference>
<evidence type="ECO:0000256" key="3">
    <source>
        <dbReference type="ARBA" id="ARBA00022759"/>
    </source>
</evidence>
<dbReference type="InterPro" id="IPR005229">
    <property type="entry name" value="YicC/YloC-like"/>
</dbReference>
<dbReference type="GO" id="GO:0016787">
    <property type="term" value="F:hydrolase activity"/>
    <property type="evidence" value="ECO:0007669"/>
    <property type="project" value="UniProtKB-KW"/>
</dbReference>
<dbReference type="Pfam" id="PF08340">
    <property type="entry name" value="YicC-like_C"/>
    <property type="match status" value="1"/>
</dbReference>
<protein>
    <submittedName>
        <fullName evidence="9">YicC domain protein</fullName>
    </submittedName>
</protein>
<dbReference type="Proteomes" id="UP000034071">
    <property type="component" value="Chromosome"/>
</dbReference>
<evidence type="ECO:0000259" key="7">
    <source>
        <dbReference type="Pfam" id="PF03755"/>
    </source>
</evidence>